<dbReference type="PROSITE" id="PS50017">
    <property type="entry name" value="DEATH_DOMAIN"/>
    <property type="match status" value="1"/>
</dbReference>
<evidence type="ECO:0000256" key="1">
    <source>
        <dbReference type="SAM" id="MobiDB-lite"/>
    </source>
</evidence>
<name>A0AA35XG15_GEOBA</name>
<evidence type="ECO:0000313" key="3">
    <source>
        <dbReference type="EMBL" id="CAI8057473.1"/>
    </source>
</evidence>
<evidence type="ECO:0000313" key="4">
    <source>
        <dbReference type="Proteomes" id="UP001174909"/>
    </source>
</evidence>
<evidence type="ECO:0000259" key="2">
    <source>
        <dbReference type="PROSITE" id="PS50017"/>
    </source>
</evidence>
<dbReference type="AlphaFoldDB" id="A0AA35XG15"/>
<dbReference type="CDD" id="cd01670">
    <property type="entry name" value="Death"/>
    <property type="match status" value="1"/>
</dbReference>
<keyword evidence="4" id="KW-1185">Reference proteome</keyword>
<organism evidence="3 4">
    <name type="scientific">Geodia barretti</name>
    <name type="common">Barrett's horny sponge</name>
    <dbReference type="NCBI Taxonomy" id="519541"/>
    <lineage>
        <taxon>Eukaryota</taxon>
        <taxon>Metazoa</taxon>
        <taxon>Porifera</taxon>
        <taxon>Demospongiae</taxon>
        <taxon>Heteroscleromorpha</taxon>
        <taxon>Tetractinellida</taxon>
        <taxon>Astrophorina</taxon>
        <taxon>Geodiidae</taxon>
        <taxon>Geodia</taxon>
    </lineage>
</organism>
<feature type="compositionally biased region" description="Polar residues" evidence="1">
    <location>
        <begin position="433"/>
        <end position="459"/>
    </location>
</feature>
<dbReference type="InterPro" id="IPR000488">
    <property type="entry name" value="Death_dom"/>
</dbReference>
<accession>A0AA35XG15</accession>
<dbReference type="Proteomes" id="UP001174909">
    <property type="component" value="Unassembled WGS sequence"/>
</dbReference>
<feature type="region of interest" description="Disordered" evidence="1">
    <location>
        <begin position="1"/>
        <end position="45"/>
    </location>
</feature>
<gene>
    <name evidence="3" type="ORF">GBAR_LOCUS31335</name>
</gene>
<feature type="compositionally biased region" description="Basic residues" evidence="1">
    <location>
        <begin position="7"/>
        <end position="29"/>
    </location>
</feature>
<dbReference type="EMBL" id="CASHTH010004450">
    <property type="protein sequence ID" value="CAI8057473.1"/>
    <property type="molecule type" value="Genomic_DNA"/>
</dbReference>
<comment type="caution">
    <text evidence="3">The sequence shown here is derived from an EMBL/GenBank/DDBJ whole genome shotgun (WGS) entry which is preliminary data.</text>
</comment>
<feature type="domain" description="Death" evidence="2">
    <location>
        <begin position="65"/>
        <end position="131"/>
    </location>
</feature>
<reference evidence="3" key="1">
    <citation type="submission" date="2023-03" db="EMBL/GenBank/DDBJ databases">
        <authorList>
            <person name="Steffen K."/>
            <person name="Cardenas P."/>
        </authorList>
    </citation>
    <scope>NUCLEOTIDE SEQUENCE</scope>
</reference>
<feature type="compositionally biased region" description="Basic and acidic residues" evidence="1">
    <location>
        <begin position="383"/>
        <end position="395"/>
    </location>
</feature>
<feature type="compositionally biased region" description="Basic and acidic residues" evidence="1">
    <location>
        <begin position="412"/>
        <end position="423"/>
    </location>
</feature>
<dbReference type="Gene3D" id="1.10.533.10">
    <property type="entry name" value="Death Domain, Fas"/>
    <property type="match status" value="1"/>
</dbReference>
<protein>
    <recommendedName>
        <fullName evidence="2">Death domain-containing protein</fullName>
    </recommendedName>
</protein>
<feature type="region of interest" description="Disordered" evidence="1">
    <location>
        <begin position="371"/>
        <end position="459"/>
    </location>
</feature>
<proteinExistence type="predicted"/>
<sequence>MADVKPGRRSPHSPRRGKRYSKHVPLSRRKSPESSRSRRGKRSVPLTLSNVMREVREVGNWWGERGLGYYLYIPPSKREEIRQKFPDEMEQKKQLISHWINTDPLASRRRLIWALDQIEETKMADSIRSYAEPLTDDSLTPHTLLPAVSSVGQFWRRDVDEWGLLEVLDVPYSVMDDIRASPSHPTEEEKRIAGLQYYLQTLPGASWEDIAGVLWFMEEHTALEEVRQHLPPTYDPSLTPSNMRAALDTLPANKWEGFGRGLDVPRSKLDQIRSQFTSDEGRIDEVIRIYHTQHPHPTWELVSDALYRCGGGYDDQQFHNVLDRLQSMFPTGRNKAKKIYEEEMKRGITERLITKSDNGGYCRQREVNVPRDTDWRGATGRGRTREHTTPEETRPNRGGLCGREGGEVEEEDGRREEAIHCPHPESPCPETRPASQPATNCSQRETQLPQSSRVSILSP</sequence>
<dbReference type="InterPro" id="IPR011029">
    <property type="entry name" value="DEATH-like_dom_sf"/>
</dbReference>
<dbReference type="GO" id="GO:0007165">
    <property type="term" value="P:signal transduction"/>
    <property type="evidence" value="ECO:0007669"/>
    <property type="project" value="InterPro"/>
</dbReference>